<evidence type="ECO:0000256" key="1">
    <source>
        <dbReference type="SAM" id="SignalP"/>
    </source>
</evidence>
<dbReference type="InterPro" id="IPR055647">
    <property type="entry name" value="DUF7223"/>
</dbReference>
<sequence length="664" mass="66830">MLSSVLVIVPFLAGIHAANDWNTPCVSGQCSYDLPQTNGASASGSMQIWGSEDAITDVTPAAGWQILGCDPAALSQNLRLVCMDEDDPTSLCGHLYQNTGAVNKVVRLPENCGASPFARVANAWTPTDQTIPATVKARLARRGAATPTVKALAIDTNWDSIDWSQTGKVNLAINAGNAPGAAAPLVTPAPRSRSRRAARRGFFGGLKSKAKGVLGDITSVAGDVGGDITSVAGDVGGDITSIAGDVTSAVGAGASKVETAIAAATSAVGDLTAVNKTKTFSIKPVAFSKSANLFNTSLACGPVTGAISVDVAASANVQPALTFTILGTIVPPDFTTFKVGAGLSGSASGTVTVKADITGQIDSGKIPLFSAGVPGLDIPGVITVGPIFEVDAQFVGELELEMDLTVGVNLQLNNAQLTFPPDDSASPDASAFSLGDTPLTLSASPSVQATGTLTAHLIPSLSLGIKAIDGKVDATIFINLDTSAALVLSLDASAQVSKTVAGATATATAASDDDNSTTTALVNATTTADASTDTDAVNSTSTSAAIDAAPTANSTDVALAERDTSTAFGGCVQVNGNIAINAGATGDFFGLFDKDTSVSLFTKGFQIFKKCFGNGATAAPTRRRMRRVAARQLQARAFTCPVPGLSAPAPVTSGTVSSSSISPA</sequence>
<comment type="caution">
    <text evidence="3">The sequence shown here is derived from an EMBL/GenBank/DDBJ whole genome shotgun (WGS) entry which is preliminary data.</text>
</comment>
<keyword evidence="4" id="KW-1185">Reference proteome</keyword>
<feature type="domain" description="DUF7223" evidence="2">
    <location>
        <begin position="350"/>
        <end position="508"/>
    </location>
</feature>
<dbReference type="Pfam" id="PF23865">
    <property type="entry name" value="DUF7223"/>
    <property type="match status" value="1"/>
</dbReference>
<dbReference type="AlphaFoldDB" id="A0AAD7NNZ6"/>
<organism evidence="3 4">
    <name type="scientific">Mycena metata</name>
    <dbReference type="NCBI Taxonomy" id="1033252"/>
    <lineage>
        <taxon>Eukaryota</taxon>
        <taxon>Fungi</taxon>
        <taxon>Dikarya</taxon>
        <taxon>Basidiomycota</taxon>
        <taxon>Agaricomycotina</taxon>
        <taxon>Agaricomycetes</taxon>
        <taxon>Agaricomycetidae</taxon>
        <taxon>Agaricales</taxon>
        <taxon>Marasmiineae</taxon>
        <taxon>Mycenaceae</taxon>
        <taxon>Mycena</taxon>
    </lineage>
</organism>
<reference evidence="3" key="1">
    <citation type="submission" date="2023-03" db="EMBL/GenBank/DDBJ databases">
        <title>Massive genome expansion in bonnet fungi (Mycena s.s.) driven by repeated elements and novel gene families across ecological guilds.</title>
        <authorList>
            <consortium name="Lawrence Berkeley National Laboratory"/>
            <person name="Harder C.B."/>
            <person name="Miyauchi S."/>
            <person name="Viragh M."/>
            <person name="Kuo A."/>
            <person name="Thoen E."/>
            <person name="Andreopoulos B."/>
            <person name="Lu D."/>
            <person name="Skrede I."/>
            <person name="Drula E."/>
            <person name="Henrissat B."/>
            <person name="Morin E."/>
            <person name="Kohler A."/>
            <person name="Barry K."/>
            <person name="LaButti K."/>
            <person name="Morin E."/>
            <person name="Salamov A."/>
            <person name="Lipzen A."/>
            <person name="Mereny Z."/>
            <person name="Hegedus B."/>
            <person name="Baldrian P."/>
            <person name="Stursova M."/>
            <person name="Weitz H."/>
            <person name="Taylor A."/>
            <person name="Grigoriev I.V."/>
            <person name="Nagy L.G."/>
            <person name="Martin F."/>
            <person name="Kauserud H."/>
        </authorList>
    </citation>
    <scope>NUCLEOTIDE SEQUENCE</scope>
    <source>
        <strain evidence="3">CBHHK182m</strain>
    </source>
</reference>
<keyword evidence="1" id="KW-0732">Signal</keyword>
<evidence type="ECO:0000313" key="4">
    <source>
        <dbReference type="Proteomes" id="UP001215598"/>
    </source>
</evidence>
<accession>A0AAD7NNZ6</accession>
<feature type="chain" id="PRO_5042056123" description="DUF7223 domain-containing protein" evidence="1">
    <location>
        <begin position="18"/>
        <end position="664"/>
    </location>
</feature>
<protein>
    <recommendedName>
        <fullName evidence="2">DUF7223 domain-containing protein</fullName>
    </recommendedName>
</protein>
<evidence type="ECO:0000259" key="2">
    <source>
        <dbReference type="Pfam" id="PF23865"/>
    </source>
</evidence>
<gene>
    <name evidence="3" type="ORF">B0H16DRAFT_273726</name>
</gene>
<proteinExistence type="predicted"/>
<dbReference type="EMBL" id="JARKIB010000019">
    <property type="protein sequence ID" value="KAJ7768943.1"/>
    <property type="molecule type" value="Genomic_DNA"/>
</dbReference>
<name>A0AAD7NNZ6_9AGAR</name>
<feature type="signal peptide" evidence="1">
    <location>
        <begin position="1"/>
        <end position="17"/>
    </location>
</feature>
<dbReference type="Proteomes" id="UP001215598">
    <property type="component" value="Unassembled WGS sequence"/>
</dbReference>
<evidence type="ECO:0000313" key="3">
    <source>
        <dbReference type="EMBL" id="KAJ7768943.1"/>
    </source>
</evidence>